<accession>A0A6P6FWE9</accession>
<dbReference type="Gene3D" id="3.30.200.20">
    <property type="entry name" value="Phosphorylase Kinase, domain 1"/>
    <property type="match status" value="1"/>
</dbReference>
<evidence type="ECO:0000256" key="2">
    <source>
        <dbReference type="ARBA" id="ARBA00022679"/>
    </source>
</evidence>
<dbReference type="Pfam" id="PF08276">
    <property type="entry name" value="PAN_2"/>
    <property type="match status" value="1"/>
</dbReference>
<keyword evidence="8" id="KW-0472">Membrane</keyword>
<keyword evidence="1 7" id="KW-0723">Serine/threonine-protein kinase</keyword>
<keyword evidence="4" id="KW-0418">Kinase</keyword>
<evidence type="ECO:0000256" key="1">
    <source>
        <dbReference type="ARBA" id="ARBA00022527"/>
    </source>
</evidence>
<feature type="domain" description="Protein kinase" evidence="9">
    <location>
        <begin position="152"/>
        <end position="438"/>
    </location>
</feature>
<dbReference type="PANTHER" id="PTHR27002">
    <property type="entry name" value="RECEPTOR-LIKE SERINE/THREONINE-PROTEIN KINASE SD1-8"/>
    <property type="match status" value="1"/>
</dbReference>
<dbReference type="InterPro" id="IPR021820">
    <property type="entry name" value="S-locus_recpt_kinase_C"/>
</dbReference>
<feature type="domain" description="Apple" evidence="10">
    <location>
        <begin position="1"/>
        <end position="79"/>
    </location>
</feature>
<dbReference type="SUPFAM" id="SSF56112">
    <property type="entry name" value="Protein kinase-like (PK-like)"/>
    <property type="match status" value="1"/>
</dbReference>
<evidence type="ECO:0000313" key="11">
    <source>
        <dbReference type="Proteomes" id="UP001652623"/>
    </source>
</evidence>
<dbReference type="GO" id="GO:0030246">
    <property type="term" value="F:carbohydrate binding"/>
    <property type="evidence" value="ECO:0007669"/>
    <property type="project" value="UniProtKB-KW"/>
</dbReference>
<dbReference type="Pfam" id="PF07714">
    <property type="entry name" value="PK_Tyr_Ser-Thr"/>
    <property type="match status" value="1"/>
</dbReference>
<evidence type="ECO:0000256" key="5">
    <source>
        <dbReference type="ARBA" id="ARBA00022840"/>
    </source>
</evidence>
<dbReference type="RefSeq" id="XP_024926342.3">
    <property type="nucleotide sequence ID" value="XM_025070574.3"/>
</dbReference>
<evidence type="ECO:0000256" key="7">
    <source>
        <dbReference type="RuleBase" id="RU000304"/>
    </source>
</evidence>
<dbReference type="PROSITE" id="PS00107">
    <property type="entry name" value="PROTEIN_KINASE_ATP"/>
    <property type="match status" value="1"/>
</dbReference>
<proteinExistence type="inferred from homology"/>
<dbReference type="GO" id="GO:0005886">
    <property type="term" value="C:plasma membrane"/>
    <property type="evidence" value="ECO:0007669"/>
    <property type="project" value="UniProtKB-SubCell"/>
</dbReference>
<evidence type="ECO:0000256" key="3">
    <source>
        <dbReference type="ARBA" id="ARBA00022741"/>
    </source>
</evidence>
<keyword evidence="11" id="KW-1185">Reference proteome</keyword>
<feature type="binding site" evidence="6">
    <location>
        <position position="180"/>
    </location>
    <ligand>
        <name>ATP</name>
        <dbReference type="ChEBI" id="CHEBI:30616"/>
    </ligand>
</feature>
<comment type="similarity">
    <text evidence="7">Belongs to the protein kinase superfamily.</text>
</comment>
<keyword evidence="8" id="KW-0812">Transmembrane</keyword>
<dbReference type="GO" id="GO:0048544">
    <property type="term" value="P:recognition of pollen"/>
    <property type="evidence" value="ECO:0007669"/>
    <property type="project" value="InterPro"/>
</dbReference>
<dbReference type="InterPro" id="IPR001245">
    <property type="entry name" value="Ser-Thr/Tyr_kinase_cat_dom"/>
</dbReference>
<dbReference type="Pfam" id="PF11883">
    <property type="entry name" value="DUF3403"/>
    <property type="match status" value="1"/>
</dbReference>
<keyword evidence="2" id="KW-0808">Transferase</keyword>
<evidence type="ECO:0000259" key="10">
    <source>
        <dbReference type="PROSITE" id="PS50948"/>
    </source>
</evidence>
<evidence type="ECO:0000313" key="12">
    <source>
        <dbReference type="RefSeq" id="XP_024926342.3"/>
    </source>
</evidence>
<dbReference type="CDD" id="cd14066">
    <property type="entry name" value="STKc_IRAK"/>
    <property type="match status" value="1"/>
</dbReference>
<sequence length="470" mass="52749">MDVKLPDLADFHFNASMSTKECQAECFKKCDCMAYANSNVSGEGSSNGGTGCLLWYGDLIDIKGFTEESRRQDVYIRLAASELESIYNSDKKRKLAIILSLSIAFGMLTLGLVFYCVVSKKRRIMTGLESKRYDTEVPFFYFETIIAATDNFSDANKIGAGGFGSVYKGNLPTGEGIAVKRLSRNSGQGLSEFKNEVVLIAKLQHRNLVRLFGYCVHGEERILIYEYMPHKSLDYFIFDNTRCKLLSWQKHFDIVLGIARGLLYLHQDSRLQIIHRDLKASNILLDSNFNPKVSDFGLARTFGGDEDEAKTNRVVGTYGYMSPEYAVDGTFSSKSDVFSLGVILLEIVSGKKNRKFYQPDHRHNLLGHAWLLWNENRGMELMGECEMASFNKSQVLRCIHVGLLCVQNYPEDRPAMSSVVFMLANDQAILPHPKHPGFFTESSSSNADETSGSEKILSQNAVTITTMQAR</sequence>
<keyword evidence="5 6" id="KW-0067">ATP-binding</keyword>
<dbReference type="InterPro" id="IPR011009">
    <property type="entry name" value="Kinase-like_dom_sf"/>
</dbReference>
<dbReference type="PROSITE" id="PS50011">
    <property type="entry name" value="PROTEIN_KINASE_DOM"/>
    <property type="match status" value="1"/>
</dbReference>
<evidence type="ECO:0000259" key="9">
    <source>
        <dbReference type="PROSITE" id="PS50011"/>
    </source>
</evidence>
<dbReference type="Proteomes" id="UP001652623">
    <property type="component" value="Chromosome 1"/>
</dbReference>
<dbReference type="GO" id="GO:0004674">
    <property type="term" value="F:protein serine/threonine kinase activity"/>
    <property type="evidence" value="ECO:0007669"/>
    <property type="project" value="UniProtKB-KW"/>
</dbReference>
<dbReference type="GeneID" id="107430553"/>
<dbReference type="KEGG" id="zju:107430553"/>
<dbReference type="AlphaFoldDB" id="A0A6P6FWE9"/>
<dbReference type="GO" id="GO:0005524">
    <property type="term" value="F:ATP binding"/>
    <property type="evidence" value="ECO:0007669"/>
    <property type="project" value="UniProtKB-UniRule"/>
</dbReference>
<dbReference type="SMART" id="SM00473">
    <property type="entry name" value="PAN_AP"/>
    <property type="match status" value="1"/>
</dbReference>
<dbReference type="InterPro" id="IPR003609">
    <property type="entry name" value="Pan_app"/>
</dbReference>
<protein>
    <submittedName>
        <fullName evidence="12">G-type lectin S-receptor-like serine/threonine-protein kinase SD1-1</fullName>
    </submittedName>
</protein>
<dbReference type="SMART" id="SM00220">
    <property type="entry name" value="S_TKc"/>
    <property type="match status" value="1"/>
</dbReference>
<evidence type="ECO:0000256" key="4">
    <source>
        <dbReference type="ARBA" id="ARBA00022777"/>
    </source>
</evidence>
<evidence type="ECO:0000256" key="6">
    <source>
        <dbReference type="PROSITE-ProRule" id="PRU10141"/>
    </source>
</evidence>
<dbReference type="InterPro" id="IPR000719">
    <property type="entry name" value="Prot_kinase_dom"/>
</dbReference>
<dbReference type="CDD" id="cd01098">
    <property type="entry name" value="PAN_AP_plant"/>
    <property type="match status" value="1"/>
</dbReference>
<dbReference type="Gene3D" id="1.10.510.10">
    <property type="entry name" value="Transferase(Phosphotransferase) domain 1"/>
    <property type="match status" value="1"/>
</dbReference>
<dbReference type="PANTHER" id="PTHR27002:SF214">
    <property type="entry name" value="RECEPTOR-LIKE SERINE_THREONINE-PROTEIN KINASE"/>
    <property type="match status" value="1"/>
</dbReference>
<keyword evidence="3 6" id="KW-0547">Nucleotide-binding</keyword>
<feature type="transmembrane region" description="Helical" evidence="8">
    <location>
        <begin position="95"/>
        <end position="115"/>
    </location>
</feature>
<organism evidence="11 12">
    <name type="scientific">Ziziphus jujuba</name>
    <name type="common">Chinese jujube</name>
    <name type="synonym">Ziziphus sativa</name>
    <dbReference type="NCBI Taxonomy" id="326968"/>
    <lineage>
        <taxon>Eukaryota</taxon>
        <taxon>Viridiplantae</taxon>
        <taxon>Streptophyta</taxon>
        <taxon>Embryophyta</taxon>
        <taxon>Tracheophyta</taxon>
        <taxon>Spermatophyta</taxon>
        <taxon>Magnoliopsida</taxon>
        <taxon>eudicotyledons</taxon>
        <taxon>Gunneridae</taxon>
        <taxon>Pentapetalae</taxon>
        <taxon>rosids</taxon>
        <taxon>fabids</taxon>
        <taxon>Rosales</taxon>
        <taxon>Rhamnaceae</taxon>
        <taxon>Paliureae</taxon>
        <taxon>Ziziphus</taxon>
    </lineage>
</organism>
<gene>
    <name evidence="12" type="primary">LOC107430553</name>
</gene>
<dbReference type="PROSITE" id="PS50948">
    <property type="entry name" value="PAN"/>
    <property type="match status" value="1"/>
</dbReference>
<dbReference type="PROSITE" id="PS00108">
    <property type="entry name" value="PROTEIN_KINASE_ST"/>
    <property type="match status" value="1"/>
</dbReference>
<evidence type="ECO:0000256" key="8">
    <source>
        <dbReference type="SAM" id="Phobius"/>
    </source>
</evidence>
<dbReference type="InParanoid" id="A0A6P6FWE9"/>
<reference evidence="11" key="1">
    <citation type="submission" date="2025-05" db="UniProtKB">
        <authorList>
            <consortium name="RefSeq"/>
        </authorList>
    </citation>
    <scope>NUCLEOTIDE SEQUENCE [LARGE SCALE GENOMIC DNA]</scope>
</reference>
<reference evidence="12" key="2">
    <citation type="submission" date="2025-08" db="UniProtKB">
        <authorList>
            <consortium name="RefSeq"/>
        </authorList>
    </citation>
    <scope>IDENTIFICATION</scope>
    <source>
        <tissue evidence="12">Seedling</tissue>
    </source>
</reference>
<name>A0A6P6FWE9_ZIZJJ</name>
<dbReference type="InterPro" id="IPR017441">
    <property type="entry name" value="Protein_kinase_ATP_BS"/>
</dbReference>
<dbReference type="InterPro" id="IPR008271">
    <property type="entry name" value="Ser/Thr_kinase_AS"/>
</dbReference>
<keyword evidence="8" id="KW-1133">Transmembrane helix</keyword>